<sequence length="477" mass="51174">MNSMMNAVAGRSVPSVEPSAASSAVPFVSPHQWEQWLNVMPLRAWLRSRPADCVAAQCVDAVLEAALGPLRVVVCTESASVPLLSIKDTNSGFSRGIHIVDAAWPVTQGGVDLAVLVHSSEVGARTKARMAAGPMLFTHCESVAEVPLLVADLLRSCPDGDLVGARQRVLHGEVRAIAYRFPEVADDLEKALAVCGPPPLVTAPYEQEPVLAVIGPDSTTTTTVALQLRQRWQVADKPHAGVDVVIAAAPPQGWGPHDTPTLADAMAKVGRVVSTAALPPEAVPGIAVAQGSMEKKLADVVARPPVGVMPMPEAARWMHAAERADQRAQERLRAELSSIERLAGRRYASARDRLVNLCEQRNVEVPPPLRLGWRALVDAPVVTAVSGGALFRLVHSVVDSAIPGLWLGGIVVFGLVCGAFRLWRQWVARRQRWCSLVISILATTKELDSTSYQQRGVSAGGQWIRLKLSGIEKQHKT</sequence>
<dbReference type="HOGENOM" id="CLU_634178_0_0_11"/>
<name>L1MA20_9CORY</name>
<evidence type="ECO:0000313" key="3">
    <source>
        <dbReference type="Proteomes" id="UP000010445"/>
    </source>
</evidence>
<dbReference type="RefSeq" id="WP_006062240.1">
    <property type="nucleotide sequence ID" value="NZ_KB290824.1"/>
</dbReference>
<evidence type="ECO:0000313" key="2">
    <source>
        <dbReference type="EMBL" id="EKX88072.1"/>
    </source>
</evidence>
<organism evidence="2 3">
    <name type="scientific">Corynebacterium durum F0235</name>
    <dbReference type="NCBI Taxonomy" id="1035195"/>
    <lineage>
        <taxon>Bacteria</taxon>
        <taxon>Bacillati</taxon>
        <taxon>Actinomycetota</taxon>
        <taxon>Actinomycetes</taxon>
        <taxon>Mycobacteriales</taxon>
        <taxon>Corynebacteriaceae</taxon>
        <taxon>Corynebacterium</taxon>
    </lineage>
</organism>
<dbReference type="eggNOG" id="ENOG5031I8Y">
    <property type="taxonomic scope" value="Bacteria"/>
</dbReference>
<keyword evidence="1" id="KW-1133">Transmembrane helix</keyword>
<keyword evidence="1" id="KW-0472">Membrane</keyword>
<dbReference type="STRING" id="1035195.HMPREF9997_02435"/>
<dbReference type="AlphaFoldDB" id="L1MA20"/>
<protein>
    <submittedName>
        <fullName evidence="2">Uncharacterized protein</fullName>
    </submittedName>
</protein>
<proteinExistence type="predicted"/>
<keyword evidence="3" id="KW-1185">Reference proteome</keyword>
<evidence type="ECO:0000256" key="1">
    <source>
        <dbReference type="SAM" id="Phobius"/>
    </source>
</evidence>
<comment type="caution">
    <text evidence="2">The sequence shown here is derived from an EMBL/GenBank/DDBJ whole genome shotgun (WGS) entry which is preliminary data.</text>
</comment>
<dbReference type="EMBL" id="AMEM01000040">
    <property type="protein sequence ID" value="EKX88072.1"/>
    <property type="molecule type" value="Genomic_DNA"/>
</dbReference>
<feature type="transmembrane region" description="Helical" evidence="1">
    <location>
        <begin position="404"/>
        <end position="423"/>
    </location>
</feature>
<accession>L1MA20</accession>
<dbReference type="OrthoDB" id="4410120at2"/>
<keyword evidence="1" id="KW-0812">Transmembrane</keyword>
<dbReference type="Proteomes" id="UP000010445">
    <property type="component" value="Unassembled WGS sequence"/>
</dbReference>
<reference evidence="2 3" key="1">
    <citation type="submission" date="2012-05" db="EMBL/GenBank/DDBJ databases">
        <authorList>
            <person name="Weinstock G."/>
            <person name="Sodergren E."/>
            <person name="Lobos E.A."/>
            <person name="Fulton L."/>
            <person name="Fulton R."/>
            <person name="Courtney L."/>
            <person name="Fronick C."/>
            <person name="O'Laughlin M."/>
            <person name="Godfrey J."/>
            <person name="Wilson R.M."/>
            <person name="Miner T."/>
            <person name="Farmer C."/>
            <person name="Delehaunty K."/>
            <person name="Cordes M."/>
            <person name="Minx P."/>
            <person name="Tomlinson C."/>
            <person name="Chen J."/>
            <person name="Wollam A."/>
            <person name="Pepin K.H."/>
            <person name="Bhonagiri V."/>
            <person name="Zhang X."/>
            <person name="Suruliraj S."/>
            <person name="Warren W."/>
            <person name="Mitreva M."/>
            <person name="Mardis E.R."/>
            <person name="Wilson R.K."/>
        </authorList>
    </citation>
    <scope>NUCLEOTIDE SEQUENCE [LARGE SCALE GENOMIC DNA]</scope>
    <source>
        <strain evidence="2 3">F0235</strain>
    </source>
</reference>
<dbReference type="PATRIC" id="fig|1035195.3.peg.2176"/>
<gene>
    <name evidence="2" type="ORF">HMPREF9997_02435</name>
</gene>